<organism evidence="8 9">
    <name type="scientific">Esox lucius</name>
    <name type="common">Northern pike</name>
    <dbReference type="NCBI Taxonomy" id="8010"/>
    <lineage>
        <taxon>Eukaryota</taxon>
        <taxon>Metazoa</taxon>
        <taxon>Chordata</taxon>
        <taxon>Craniata</taxon>
        <taxon>Vertebrata</taxon>
        <taxon>Euteleostomi</taxon>
        <taxon>Actinopterygii</taxon>
        <taxon>Neopterygii</taxon>
        <taxon>Teleostei</taxon>
        <taxon>Protacanthopterygii</taxon>
        <taxon>Esociformes</taxon>
        <taxon>Esocidae</taxon>
        <taxon>Esox</taxon>
    </lineage>
</organism>
<dbReference type="GO" id="GO:0003723">
    <property type="term" value="F:RNA binding"/>
    <property type="evidence" value="ECO:0007669"/>
    <property type="project" value="InterPro"/>
</dbReference>
<dbReference type="InterPro" id="IPR041679">
    <property type="entry name" value="DNA2/NAM7-like_C"/>
</dbReference>
<dbReference type="Pfam" id="PF13087">
    <property type="entry name" value="AAA_12"/>
    <property type="match status" value="2"/>
</dbReference>
<dbReference type="Pfam" id="PF25049">
    <property type="entry name" value="OB_HELZ2"/>
    <property type="match status" value="1"/>
</dbReference>
<dbReference type="Proteomes" id="UP000265140">
    <property type="component" value="Chromosome 17"/>
</dbReference>
<dbReference type="SMART" id="SM00382">
    <property type="entry name" value="AAA"/>
    <property type="match status" value="2"/>
</dbReference>
<dbReference type="GO" id="GO:0004540">
    <property type="term" value="F:RNA nuclease activity"/>
    <property type="evidence" value="ECO:0007669"/>
    <property type="project" value="InterPro"/>
</dbReference>
<keyword evidence="9" id="KW-1185">Reference proteome</keyword>
<dbReference type="InterPro" id="IPR001900">
    <property type="entry name" value="RNase_II/R"/>
</dbReference>
<dbReference type="InterPro" id="IPR041677">
    <property type="entry name" value="DNA2/NAM7_AAA_11"/>
</dbReference>
<keyword evidence="5" id="KW-0067">ATP-binding</keyword>
<dbReference type="PANTHER" id="PTHR43788:SF10">
    <property type="entry name" value="HELICASE WITH ZINC FINGER 2, TRANSCRIPTIONAL COACTIVATOR"/>
    <property type="match status" value="1"/>
</dbReference>
<dbReference type="GO" id="GO:0016787">
    <property type="term" value="F:hydrolase activity"/>
    <property type="evidence" value="ECO:0007669"/>
    <property type="project" value="UniProtKB-KW"/>
</dbReference>
<dbReference type="Bgee" id="ENSELUG00000013322">
    <property type="expression patterns" value="Expressed in head kidney and 12 other cell types or tissues"/>
</dbReference>
<dbReference type="SMART" id="SM00356">
    <property type="entry name" value="ZnF_C3H1"/>
    <property type="match status" value="2"/>
</dbReference>
<dbReference type="InterPro" id="IPR000571">
    <property type="entry name" value="Znf_CCCH"/>
</dbReference>
<reference evidence="8" key="4">
    <citation type="submission" date="2025-09" db="UniProtKB">
        <authorList>
            <consortium name="Ensembl"/>
        </authorList>
    </citation>
    <scope>IDENTIFICATION</scope>
</reference>
<sequence length="2831" mass="323376">MEVNNLFEPHNLYLGCNLCCKQESEITYSLNNIQNHDCTMAILLARKKDSTEKWRVVSQPPLFPRPERYAKCLHYTEGQGCTQHRNGCSFARSSEEAAAWNFLKHTESPLLLSWLKKGRGPPPLVKSLSPKDSIQRKFPGTFMELCETCFHLSPREIFVRASNSRCNSRHKHPWRATLVLRQCDTQKTPSYEEVRPLPVLPFIKPQSWQYCRFIKKGEKCIHGAHRCWFAHNTVEMAVWTAEEQGLARSELLREVQRTQRLLVSPSHRTHDCKVCNASFTSWGCFQNHLNTMDHINRTNDFNNVTKTEWKCRDPPQMNKAYKLCERASTCEFGSNCVDAHSVAELQEWRTRDKTERKTAIVAEEQGLLSYQDLLLREYRESVNKALIVSDRVSGVSVVCDKDLIISCQSEKVPVKWNFRIQSERLLANVALLKQEPGASFSLDGNSLEPCTYSTGEHFCNSDMTYDITVSFESIHPGLYEQWLVLDFDMRPVLLQKLKVKVGQQPLCDLEEPPEDVGLPSQNLERWHQGNRVIILCLDKTEAQEELLNEYKPPQISFQYKPCDDSNTPMNHENYKERMHSFLYSEEQAEDQVVSRLNLQGTMTLSATLNNENFGMKIAPLGELFCAISVTYSLTPDTPEGLMLRRGILSALIAPVSSDHQSPNVYEAIILRDATSENKMHLQLSKRCCTDLKLQRNETREMEVQFQLNRLMFCGMHKAIDLLPDTERVLPDFRNCTIPMKKNLQKSNLNARQQAALEFIVGETDGGSVAPFLIYGPFGTGKTFTLATAAKELLRQPHTRVLICTLTNSSADLYVSGHLHESIISGDLEIKLLRIKAEEASVKSTDCITLQYCHLSNNGQLFCLPDKDAVVSCRVVITTTAMAKHLHDLKLSDGYFTHILIDEASQMLECEALMPLGLAGPLTRVVLAGDHMQMGPKLFSVDDDQRSNHTLLNRLFHYYQAQESGAALKSRIIFNENYRSTKEIVEFVSTNFYVGKSDAIKAVGDVPGHPNSHALRFHHVRGESHLDNTSMSWFNMEEAACVVEIVQSLLRDWPNTWGIQDQRSICVLSEGIQVSLIRKEFRRRNLGQVTVENIANVQGKQFRAIVLTAVQTRDSLFSSDSPCHEFFNDARVLNTAMTRAQSQVIVVGDGAALCYFGGSSRIWKAYIVHCIRNHSATLTEDDLKRELREISRFVRVDEEDSDCESSISEIPDMDDPILKELLDEGKDVRVTVTAEGLLSITRGDLIVNPLDGFQKTNQDIAPLQALKRDPGIYKHCLLVLEWFDSGYAIPLEEPSFKISIKGRKNIGRSFPGDQVIVEILDNKCQPPSGKVLDVVKVQNASKMFVCTADIYDRQVMTPINKCVSKIYTPFWKDKPNYIAVRKMDDLRIEKFVKINEESKRNNIFVVKVLKWREHFRLPLGVVVKVLPKVASLDSGLEVLDIEYQLTRDPPVENDANILKELNTDMQIREDYRELTTFTIDPAHSKDLDDAISVRDLGEHYEIGVHIADVASLVTKDSQLDKDAQQNGTAFYPPEKEPVYMFPYCLSTKYFSLHPGCERNAISLMVEIDKKTDRIKTQTFKLSVIKSDRKLSYEDAENIIQNSADSTQQYDTLEGCLSKAFHFSEIHRKDRKLEDRFYKSPDDDVTVGRRCSHKMVEELMVMYNHAVTEMLLKDSKTVSCTPVRCQDKPDPQKLCQLKEKYGLWIPLSIHLGHCISQAVNIDDNQRDLMSKHTLEARKEKGKHQGQAVQTPETFSLLTSIWRSLKSALQEQDVHRIVDLIATDDIHPQLLTLILEFRKTIHRAHILCSNSTYLSRVGHYDLQLESYTWASSPIRRYVDVMVQRLLHSVLEKKEVNYTSLEIGQSCLSFGEKSEKQKRYERSSRCLHLASQLNDQSARKLAFVIEASRVGKGLRVYFPLSRSSMPEAIPIMYRDLQLTDQPEYNNNDNHVILKWKKRVYSITNENIHAELQQQGPNPFVIPVPTDLWERTVLALKEENWDSMFQSLQTINSHVNHRKPLGTGPPHHAPMVGANQHQGHYVEMLLTVKPGETLEVQLGCETERGLLIPVVHMLIVRDKFEICLQHSKDPTQCFSKYATYSSKQRYATYMEYQKIWKPLCEMESASNAVAENDSVVLEDVPLTWKPKQKNGQLRGFFRLPLEKMKQWAIEYGLRHSFLCVRMRYQHVAELQRNGDCEHVDFNNIPSLIWVAHGITTRVTDEEKAETLSYVQIDFQINHMSFAKIPERVFWTKTRFTVELIPKLLPDVRKEAAISSLTQANQLVKDIAIGKRTNFAPVPNQLTTARFEIKCHTSVQFPDLNNSQTKAIKEALGNRFTLIQGPPGTGKTVVGVHIVYWFFQQNQKVQTQLRPKADKSSSKRRCILYCGPSNKSVDVVAGQLLKLRGVLKPLRVYSEQVEMLEFPYPGSTLRLSRRSIREERTNRDLQSITLHHLIRTPDNPFSREIICFDKRIKLEEELTDKEIKSYKSILSKARNYELLRHDVILCTCTAASNPNFSKLDLQQIVIDECAMATEPEAFIPLVTHKPEQVINYLLLINLLVNVWTECHDCLLYLQIVLLGDHKQLQPITCSDLAAKLGMRQSLFERYMEKALMLDTQYRMHERICEFPSKEFYKGLLKTGVNRKASVLLTQSKHPTPILFRHVNGKEISLVVSTDKGNENSKANVEEAQESVRIALLLIRQARVAPCDIAILTPYNAQVAEVNETLSRNGIQNVTVCTITKSQGSEWRYVILSTVRSCPKSEIDTEPTKAWLTKMLGFLIDPNQVNVGITRAQEGLCIIGNHDLLGSSSLWRRLLIHYQQCGCVVDSAQEVQVQRSRH</sequence>
<proteinExistence type="inferred from homology"/>
<evidence type="ECO:0000256" key="6">
    <source>
        <dbReference type="PROSITE-ProRule" id="PRU00723"/>
    </source>
</evidence>
<dbReference type="SUPFAM" id="SSF52540">
    <property type="entry name" value="P-loop containing nucleoside triphosphate hydrolases"/>
    <property type="match status" value="2"/>
</dbReference>
<evidence type="ECO:0000256" key="3">
    <source>
        <dbReference type="ARBA" id="ARBA00022801"/>
    </source>
</evidence>
<dbReference type="GeneTree" id="ENSGT00940000160694"/>
<feature type="zinc finger region" description="C3H1-type" evidence="6">
    <location>
        <begin position="205"/>
        <end position="234"/>
    </location>
</feature>
<dbReference type="SMART" id="SM00955">
    <property type="entry name" value="RNB"/>
    <property type="match status" value="1"/>
</dbReference>
<gene>
    <name evidence="8" type="primary">HELZ2</name>
</gene>
<dbReference type="PROSITE" id="PS50103">
    <property type="entry name" value="ZF_C3H1"/>
    <property type="match status" value="1"/>
</dbReference>
<dbReference type="FunFam" id="3.40.50.300:FF:001373">
    <property type="entry name" value="Helicase with zinc finger domain 2"/>
    <property type="match status" value="1"/>
</dbReference>
<keyword evidence="6" id="KW-0863">Zinc-finger</keyword>
<keyword evidence="6" id="KW-0862">Zinc</keyword>
<accession>A0A3P8YBG2</accession>
<reference evidence="8" key="3">
    <citation type="submission" date="2025-08" db="UniProtKB">
        <authorList>
            <consortium name="Ensembl"/>
        </authorList>
    </citation>
    <scope>IDENTIFICATION</scope>
</reference>
<feature type="domain" description="C3H1-type" evidence="7">
    <location>
        <begin position="205"/>
        <end position="234"/>
    </location>
</feature>
<dbReference type="Gene3D" id="3.40.50.300">
    <property type="entry name" value="P-loop containing nucleotide triphosphate hydrolases"/>
    <property type="match status" value="4"/>
</dbReference>
<keyword evidence="6" id="KW-0479">Metal-binding</keyword>
<evidence type="ECO:0000256" key="5">
    <source>
        <dbReference type="ARBA" id="ARBA00022840"/>
    </source>
</evidence>
<dbReference type="GO" id="GO:0043139">
    <property type="term" value="F:5'-3' DNA helicase activity"/>
    <property type="evidence" value="ECO:0007669"/>
    <property type="project" value="TreeGrafter"/>
</dbReference>
<dbReference type="InterPro" id="IPR047187">
    <property type="entry name" value="SF1_C_Upf1"/>
</dbReference>
<keyword evidence="3" id="KW-0378">Hydrolase</keyword>
<evidence type="ECO:0000313" key="8">
    <source>
        <dbReference type="Ensembl" id="ENSELUP00000013145.3"/>
    </source>
</evidence>
<dbReference type="InterPro" id="IPR056787">
    <property type="entry name" value="OB_HELZ2"/>
</dbReference>
<reference evidence="8" key="2">
    <citation type="submission" date="2020-02" db="EMBL/GenBank/DDBJ databases">
        <title>Esox lucius (northern pike) genome, fEsoLuc1, primary haplotype.</title>
        <authorList>
            <person name="Myers G."/>
            <person name="Karagic N."/>
            <person name="Meyer A."/>
            <person name="Pippel M."/>
            <person name="Reichard M."/>
            <person name="Winkler S."/>
            <person name="Tracey A."/>
            <person name="Sims Y."/>
            <person name="Howe K."/>
            <person name="Rhie A."/>
            <person name="Formenti G."/>
            <person name="Durbin R."/>
            <person name="Fedrigo O."/>
            <person name="Jarvis E.D."/>
        </authorList>
    </citation>
    <scope>NUCLEOTIDE SEQUENCE [LARGE SCALE GENOMIC DNA]</scope>
</reference>
<keyword evidence="4" id="KW-0347">Helicase</keyword>
<dbReference type="InterPro" id="IPR027417">
    <property type="entry name" value="P-loop_NTPase"/>
</dbReference>
<dbReference type="InterPro" id="IPR013087">
    <property type="entry name" value="Znf_C2H2_type"/>
</dbReference>
<evidence type="ECO:0000313" key="9">
    <source>
        <dbReference type="Proteomes" id="UP000265140"/>
    </source>
</evidence>
<reference evidence="9" key="1">
    <citation type="journal article" date="2014" name="PLoS ONE">
        <title>The genome and linkage map of the northern pike (Esox lucius): conserved synteny revealed between the salmonid sister group and the Neoteleostei.</title>
        <authorList>
            <person name="Rondeau E.B."/>
            <person name="Minkley D.R."/>
            <person name="Leong J.S."/>
            <person name="Messmer A.M."/>
            <person name="Jantzen J.R."/>
            <person name="von Schalburg K.R."/>
            <person name="Lemon C."/>
            <person name="Bird N.H."/>
            <person name="Koop B.F."/>
        </authorList>
    </citation>
    <scope>NUCLEOTIDE SEQUENCE</scope>
</reference>
<dbReference type="InterPro" id="IPR012340">
    <property type="entry name" value="NA-bd_OB-fold"/>
</dbReference>
<dbReference type="FunFam" id="3.40.50.300:FF:001313">
    <property type="entry name" value="Helicase with zinc finger domain 2"/>
    <property type="match status" value="1"/>
</dbReference>
<dbReference type="GO" id="GO:0005524">
    <property type="term" value="F:ATP binding"/>
    <property type="evidence" value="ECO:0007669"/>
    <property type="project" value="UniProtKB-KW"/>
</dbReference>
<dbReference type="PANTHER" id="PTHR43788">
    <property type="entry name" value="DNA2/NAM7 HELICASE FAMILY MEMBER"/>
    <property type="match status" value="1"/>
</dbReference>
<evidence type="ECO:0000256" key="1">
    <source>
        <dbReference type="ARBA" id="ARBA00007913"/>
    </source>
</evidence>
<keyword evidence="2" id="KW-0547">Nucleotide-binding</keyword>
<evidence type="ECO:0000256" key="2">
    <source>
        <dbReference type="ARBA" id="ARBA00022741"/>
    </source>
</evidence>
<evidence type="ECO:0000259" key="7">
    <source>
        <dbReference type="PROSITE" id="PS50103"/>
    </source>
</evidence>
<comment type="similarity">
    <text evidence="1">Belongs to the DNA2/NAM7 helicase family.</text>
</comment>
<protein>
    <recommendedName>
        <fullName evidence="7">C3H1-type domain-containing protein</fullName>
    </recommendedName>
</protein>
<dbReference type="Ensembl" id="ENSELUT00000022021.3">
    <property type="protein sequence ID" value="ENSELUP00000013145.3"/>
    <property type="gene ID" value="ENSELUG00000013322.3"/>
</dbReference>
<dbReference type="InterPro" id="IPR003593">
    <property type="entry name" value="AAA+_ATPase"/>
</dbReference>
<name>A0A3P8YBG2_ESOLU</name>
<dbReference type="Pfam" id="PF13086">
    <property type="entry name" value="AAA_11"/>
    <property type="match status" value="3"/>
</dbReference>
<dbReference type="Pfam" id="PF00773">
    <property type="entry name" value="RNB"/>
    <property type="match status" value="1"/>
</dbReference>
<dbReference type="CDD" id="cd18808">
    <property type="entry name" value="SF1_C_Upf1"/>
    <property type="match status" value="2"/>
</dbReference>
<dbReference type="GO" id="GO:0008270">
    <property type="term" value="F:zinc ion binding"/>
    <property type="evidence" value="ECO:0007669"/>
    <property type="project" value="UniProtKB-KW"/>
</dbReference>
<dbReference type="InterPro" id="IPR050534">
    <property type="entry name" value="Coronavir_polyprotein_1ab"/>
</dbReference>
<dbReference type="PROSITE" id="PS00028">
    <property type="entry name" value="ZINC_FINGER_C2H2_1"/>
    <property type="match status" value="1"/>
</dbReference>
<dbReference type="SUPFAM" id="SSF50249">
    <property type="entry name" value="Nucleic acid-binding proteins"/>
    <property type="match status" value="2"/>
</dbReference>
<evidence type="ECO:0000256" key="4">
    <source>
        <dbReference type="ARBA" id="ARBA00022806"/>
    </source>
</evidence>